<dbReference type="GO" id="GO:0019706">
    <property type="term" value="F:protein-cysteine S-palmitoyltransferase activity"/>
    <property type="evidence" value="ECO:0007669"/>
    <property type="project" value="UniProtKB-EC"/>
</dbReference>
<evidence type="ECO:0000256" key="6">
    <source>
        <dbReference type="ARBA" id="ARBA00048048"/>
    </source>
</evidence>
<evidence type="ECO:0000256" key="7">
    <source>
        <dbReference type="SAM" id="Phobius"/>
    </source>
</evidence>
<dbReference type="PANTHER" id="PTHR22883:SF43">
    <property type="entry name" value="PALMITOYLTRANSFERASE APP"/>
    <property type="match status" value="1"/>
</dbReference>
<dbReference type="EC" id="2.3.1.225" evidence="2"/>
<protein>
    <recommendedName>
        <fullName evidence="2">protein S-acyltransferase</fullName>
        <ecNumber evidence="2">2.3.1.225</ecNumber>
    </recommendedName>
</protein>
<organism evidence="8 9">
    <name type="scientific">Thamnidium elegans</name>
    <dbReference type="NCBI Taxonomy" id="101142"/>
    <lineage>
        <taxon>Eukaryota</taxon>
        <taxon>Fungi</taxon>
        <taxon>Fungi incertae sedis</taxon>
        <taxon>Mucoromycota</taxon>
        <taxon>Mucoromycotina</taxon>
        <taxon>Mucoromycetes</taxon>
        <taxon>Mucorales</taxon>
        <taxon>Mucorineae</taxon>
        <taxon>Mucoraceae</taxon>
        <taxon>Thamnidium</taxon>
    </lineage>
</organism>
<evidence type="ECO:0000313" key="8">
    <source>
        <dbReference type="EMBL" id="KAG2237747.1"/>
    </source>
</evidence>
<evidence type="ECO:0000256" key="2">
    <source>
        <dbReference type="ARBA" id="ARBA00012210"/>
    </source>
</evidence>
<sequence>MTEPNPTRANIQVLGSPKKTHHGTFLFSNQPTQEESFEDFDFTVNLDKLGPLPVIQPPAPVERHIVKIKRQTYTRNYKLYVGNTIFFCGGRFLTSRAFWAFCLSLILLFGPCILFLIFTCPWLWYHISPAIPIVFAYIFLLTFASMLKTSWTDPGILPRNLDKRPINNARLEPHDGYGYRYSSMSDQSIPLPKDVTIKGVQVRLKYCETCYIYRPPRASHCKQCDNCVGSSLTGYHCFLLMRGVTTHEQIRANLASTPFEDHPFNFGNPFKNMYHILCRPHNKSYLARRKFAEEVIEMQPTDITPSNLSTVQDTLENVATSSIPLQNR</sequence>
<dbReference type="GO" id="GO:0006612">
    <property type="term" value="P:protein targeting to membrane"/>
    <property type="evidence" value="ECO:0007669"/>
    <property type="project" value="TreeGrafter"/>
</dbReference>
<comment type="similarity">
    <text evidence="5">Belongs to the DHHC palmitoyltransferase family. ERF2/ZDHHC9 subfamily.</text>
</comment>
<keyword evidence="4" id="KW-0449">Lipoprotein</keyword>
<dbReference type="GO" id="GO:0005794">
    <property type="term" value="C:Golgi apparatus"/>
    <property type="evidence" value="ECO:0007669"/>
    <property type="project" value="TreeGrafter"/>
</dbReference>
<feature type="transmembrane region" description="Helical" evidence="7">
    <location>
        <begin position="130"/>
        <end position="147"/>
    </location>
</feature>
<evidence type="ECO:0000256" key="1">
    <source>
        <dbReference type="ARBA" id="ARBA00004127"/>
    </source>
</evidence>
<dbReference type="PANTHER" id="PTHR22883">
    <property type="entry name" value="ZINC FINGER DHHC DOMAIN CONTAINING PROTEIN"/>
    <property type="match status" value="1"/>
</dbReference>
<dbReference type="InterPro" id="IPR039859">
    <property type="entry name" value="PFA4/ZDH16/20/ERF2-like"/>
</dbReference>
<dbReference type="PROSITE" id="PS50216">
    <property type="entry name" value="DHHC"/>
    <property type="match status" value="1"/>
</dbReference>
<keyword evidence="7" id="KW-0812">Transmembrane</keyword>
<accession>A0A8H7T0R1</accession>
<dbReference type="Proteomes" id="UP000613177">
    <property type="component" value="Unassembled WGS sequence"/>
</dbReference>
<dbReference type="GO" id="GO:0005783">
    <property type="term" value="C:endoplasmic reticulum"/>
    <property type="evidence" value="ECO:0007669"/>
    <property type="project" value="TreeGrafter"/>
</dbReference>
<comment type="catalytic activity">
    <reaction evidence="6">
        <text>L-cysteinyl-[protein] + hexadecanoyl-CoA = S-hexadecanoyl-L-cysteinyl-[protein] + CoA</text>
        <dbReference type="Rhea" id="RHEA:36683"/>
        <dbReference type="Rhea" id="RHEA-COMP:10131"/>
        <dbReference type="Rhea" id="RHEA-COMP:11032"/>
        <dbReference type="ChEBI" id="CHEBI:29950"/>
        <dbReference type="ChEBI" id="CHEBI:57287"/>
        <dbReference type="ChEBI" id="CHEBI:57379"/>
        <dbReference type="ChEBI" id="CHEBI:74151"/>
        <dbReference type="EC" id="2.3.1.225"/>
    </reaction>
</comment>
<evidence type="ECO:0000256" key="3">
    <source>
        <dbReference type="ARBA" id="ARBA00023139"/>
    </source>
</evidence>
<evidence type="ECO:0000256" key="4">
    <source>
        <dbReference type="ARBA" id="ARBA00023288"/>
    </source>
</evidence>
<evidence type="ECO:0000313" key="9">
    <source>
        <dbReference type="Proteomes" id="UP000613177"/>
    </source>
</evidence>
<feature type="transmembrane region" description="Helical" evidence="7">
    <location>
        <begin position="97"/>
        <end position="124"/>
    </location>
</feature>
<comment type="subcellular location">
    <subcellularLocation>
        <location evidence="1">Endomembrane system</location>
        <topology evidence="1">Multi-pass membrane protein</topology>
    </subcellularLocation>
</comment>
<evidence type="ECO:0000256" key="5">
    <source>
        <dbReference type="ARBA" id="ARBA00023463"/>
    </source>
</evidence>
<gene>
    <name evidence="8" type="ORF">INT48_009686</name>
</gene>
<dbReference type="EMBL" id="JAEPRE010000003">
    <property type="protein sequence ID" value="KAG2237747.1"/>
    <property type="molecule type" value="Genomic_DNA"/>
</dbReference>
<keyword evidence="7" id="KW-0472">Membrane</keyword>
<reference evidence="8" key="1">
    <citation type="submission" date="2021-01" db="EMBL/GenBank/DDBJ databases">
        <title>Metabolic potential, ecology and presence of endohyphal bacteria is reflected in genomic diversity of Mucoromycotina.</title>
        <authorList>
            <person name="Muszewska A."/>
            <person name="Okrasinska A."/>
            <person name="Steczkiewicz K."/>
            <person name="Drgas O."/>
            <person name="Orlowska M."/>
            <person name="Perlinska-Lenart U."/>
            <person name="Aleksandrzak-Piekarczyk T."/>
            <person name="Szatraj K."/>
            <person name="Zielenkiewicz U."/>
            <person name="Pilsyk S."/>
            <person name="Malc E."/>
            <person name="Mieczkowski P."/>
            <person name="Kruszewska J.S."/>
            <person name="Biernat P."/>
            <person name="Pawlowska J."/>
        </authorList>
    </citation>
    <scope>NUCLEOTIDE SEQUENCE</scope>
    <source>
        <strain evidence="8">WA0000018081</strain>
    </source>
</reference>
<dbReference type="AlphaFoldDB" id="A0A8H7T0R1"/>
<name>A0A8H7T0R1_9FUNG</name>
<comment type="caution">
    <text evidence="8">The sequence shown here is derived from an EMBL/GenBank/DDBJ whole genome shotgun (WGS) entry which is preliminary data.</text>
</comment>
<keyword evidence="9" id="KW-1185">Reference proteome</keyword>
<keyword evidence="7" id="KW-1133">Transmembrane helix</keyword>
<keyword evidence="3" id="KW-0564">Palmitate</keyword>
<proteinExistence type="inferred from homology"/>